<dbReference type="PRINTS" id="PR00081">
    <property type="entry name" value="GDHRDH"/>
</dbReference>
<dbReference type="InterPro" id="IPR036291">
    <property type="entry name" value="NAD(P)-bd_dom_sf"/>
</dbReference>
<dbReference type="GO" id="GO:0016616">
    <property type="term" value="F:oxidoreductase activity, acting on the CH-OH group of donors, NAD or NADP as acceptor"/>
    <property type="evidence" value="ECO:0007669"/>
    <property type="project" value="UniProtKB-ARBA"/>
</dbReference>
<name>A0A934Q4A1_9MICO</name>
<gene>
    <name evidence="4" type="ORF">JD276_03495</name>
</gene>
<dbReference type="InterPro" id="IPR057326">
    <property type="entry name" value="KR_dom"/>
</dbReference>
<dbReference type="FunFam" id="3.40.50.720:FF:000084">
    <property type="entry name" value="Short-chain dehydrogenase reductase"/>
    <property type="match status" value="1"/>
</dbReference>
<dbReference type="Gene3D" id="3.40.50.720">
    <property type="entry name" value="NAD(P)-binding Rossmann-like Domain"/>
    <property type="match status" value="1"/>
</dbReference>
<dbReference type="SMART" id="SM00822">
    <property type="entry name" value="PKS_KR"/>
    <property type="match status" value="1"/>
</dbReference>
<sequence length="258" mass="26802">MTSLAQPSLFDLGGAHIVVTGGSRGLGRAVSLAIARAGGAVTIIARNAEQARDAALEIEQAGGIARVRAADVGEIGALDALVGEISEAAPIDGVVHAAGIQLRKPAVEIAPDEFLRVQNVNLHAPYFLSTAVARRQIDSESPGSHVFIGSLNSSIGLPGISPYVVSKTGLVGMARAFSTEWARHGIRANVIGPGYFATEMTEGLLANRADHDRIMGRIPMRRLGDPSDIGNACVYLLSTASQYVSGTLLNVDGGWLAS</sequence>
<keyword evidence="5" id="KW-1185">Reference proteome</keyword>
<dbReference type="InterPro" id="IPR002347">
    <property type="entry name" value="SDR_fam"/>
</dbReference>
<dbReference type="Proteomes" id="UP000608530">
    <property type="component" value="Unassembled WGS sequence"/>
</dbReference>
<protein>
    <submittedName>
        <fullName evidence="4">SDR family oxidoreductase</fullName>
    </submittedName>
</protein>
<dbReference type="SUPFAM" id="SSF51735">
    <property type="entry name" value="NAD(P)-binding Rossmann-fold domains"/>
    <property type="match status" value="1"/>
</dbReference>
<proteinExistence type="inferred from homology"/>
<dbReference type="PANTHER" id="PTHR42760">
    <property type="entry name" value="SHORT-CHAIN DEHYDROGENASES/REDUCTASES FAMILY MEMBER"/>
    <property type="match status" value="1"/>
</dbReference>
<comment type="similarity">
    <text evidence="1">Belongs to the short-chain dehydrogenases/reductases (SDR) family.</text>
</comment>
<dbReference type="PROSITE" id="PS00061">
    <property type="entry name" value="ADH_SHORT"/>
    <property type="match status" value="1"/>
</dbReference>
<evidence type="ECO:0000313" key="4">
    <source>
        <dbReference type="EMBL" id="MBK0418094.1"/>
    </source>
</evidence>
<evidence type="ECO:0000256" key="1">
    <source>
        <dbReference type="ARBA" id="ARBA00006484"/>
    </source>
</evidence>
<evidence type="ECO:0000256" key="2">
    <source>
        <dbReference type="ARBA" id="ARBA00023002"/>
    </source>
</evidence>
<comment type="caution">
    <text evidence="4">The sequence shown here is derived from an EMBL/GenBank/DDBJ whole genome shotgun (WGS) entry which is preliminary data.</text>
</comment>
<accession>A0A934Q4A1</accession>
<feature type="domain" description="Ketoreductase" evidence="3">
    <location>
        <begin position="15"/>
        <end position="194"/>
    </location>
</feature>
<organism evidence="4 5">
    <name type="scientific">Leucobacter chromiisoli</name>
    <dbReference type="NCBI Taxonomy" id="2796471"/>
    <lineage>
        <taxon>Bacteria</taxon>
        <taxon>Bacillati</taxon>
        <taxon>Actinomycetota</taxon>
        <taxon>Actinomycetes</taxon>
        <taxon>Micrococcales</taxon>
        <taxon>Microbacteriaceae</taxon>
        <taxon>Leucobacter</taxon>
    </lineage>
</organism>
<dbReference type="InterPro" id="IPR020904">
    <property type="entry name" value="Sc_DH/Rdtase_CS"/>
</dbReference>
<dbReference type="RefSeq" id="WP_200113954.1">
    <property type="nucleotide sequence ID" value="NZ_JAEHOH010000003.1"/>
</dbReference>
<keyword evidence="2" id="KW-0560">Oxidoreductase</keyword>
<dbReference type="AlphaFoldDB" id="A0A934Q4A1"/>
<dbReference type="Pfam" id="PF13561">
    <property type="entry name" value="adh_short_C2"/>
    <property type="match status" value="1"/>
</dbReference>
<reference evidence="4" key="1">
    <citation type="submission" date="2020-12" db="EMBL/GenBank/DDBJ databases">
        <title>Leucobacter sp. CAS1, isolated from Chromium sludge.</title>
        <authorList>
            <person name="Xu Z."/>
        </authorList>
    </citation>
    <scope>NUCLEOTIDE SEQUENCE</scope>
    <source>
        <strain evidence="4">CSA1</strain>
    </source>
</reference>
<evidence type="ECO:0000313" key="5">
    <source>
        <dbReference type="Proteomes" id="UP000608530"/>
    </source>
</evidence>
<evidence type="ECO:0000259" key="3">
    <source>
        <dbReference type="SMART" id="SM00822"/>
    </source>
</evidence>
<dbReference type="EMBL" id="JAEHOH010000003">
    <property type="protein sequence ID" value="MBK0418094.1"/>
    <property type="molecule type" value="Genomic_DNA"/>
</dbReference>